<sequence>MAQPILRTERLLLVPLADRHLELEVQLDSDPEVLRYLDARTPTRDEVAASHQRRMAMAGKVDGLGFWTAHLCDGGEEGEFVGLMMLPPAHGPDQPDDPTVCDLGYRLVRRHWRQGLASEASRVLLRHAFDTIGQSRVIAQTMAVNAGSIGVMRAIGMRYVRTYYPQFDDPLPDTHLGEVEYEMTRTMWEATSW</sequence>
<evidence type="ECO:0000259" key="1">
    <source>
        <dbReference type="Pfam" id="PF13302"/>
    </source>
</evidence>
<comment type="caution">
    <text evidence="2">The sequence shown here is derived from an EMBL/GenBank/DDBJ whole genome shotgun (WGS) entry which is preliminary data.</text>
</comment>
<gene>
    <name evidence="2" type="ORF">EBO15_21890</name>
</gene>
<dbReference type="AlphaFoldDB" id="A0A3M2LXC9"/>
<keyword evidence="3" id="KW-1185">Reference proteome</keyword>
<dbReference type="PANTHER" id="PTHR43792">
    <property type="entry name" value="GNAT FAMILY, PUTATIVE (AFU_ORTHOLOGUE AFUA_3G00765)-RELATED-RELATED"/>
    <property type="match status" value="1"/>
</dbReference>
<dbReference type="PANTHER" id="PTHR43792:SF16">
    <property type="entry name" value="N-ACETYLTRANSFERASE DOMAIN-CONTAINING PROTEIN"/>
    <property type="match status" value="1"/>
</dbReference>
<proteinExistence type="predicted"/>
<organism evidence="2 3">
    <name type="scientific">Actinomadura harenae</name>
    <dbReference type="NCBI Taxonomy" id="2483351"/>
    <lineage>
        <taxon>Bacteria</taxon>
        <taxon>Bacillati</taxon>
        <taxon>Actinomycetota</taxon>
        <taxon>Actinomycetes</taxon>
        <taxon>Streptosporangiales</taxon>
        <taxon>Thermomonosporaceae</taxon>
        <taxon>Actinomadura</taxon>
    </lineage>
</organism>
<dbReference type="Pfam" id="PF13302">
    <property type="entry name" value="Acetyltransf_3"/>
    <property type="match status" value="1"/>
</dbReference>
<dbReference type="InterPro" id="IPR000182">
    <property type="entry name" value="GNAT_dom"/>
</dbReference>
<dbReference type="InterPro" id="IPR051531">
    <property type="entry name" value="N-acetyltransferase"/>
</dbReference>
<evidence type="ECO:0000313" key="3">
    <source>
        <dbReference type="Proteomes" id="UP000282674"/>
    </source>
</evidence>
<accession>A0A3M2LXC9</accession>
<evidence type="ECO:0000313" key="2">
    <source>
        <dbReference type="EMBL" id="RMI41796.1"/>
    </source>
</evidence>
<dbReference type="EMBL" id="RFFG01000039">
    <property type="protein sequence ID" value="RMI41796.1"/>
    <property type="molecule type" value="Genomic_DNA"/>
</dbReference>
<reference evidence="2 3" key="1">
    <citation type="submission" date="2018-10" db="EMBL/GenBank/DDBJ databases">
        <title>Isolation from soil.</title>
        <authorList>
            <person name="Hu J."/>
        </authorList>
    </citation>
    <scope>NUCLEOTIDE SEQUENCE [LARGE SCALE GENOMIC DNA]</scope>
    <source>
        <strain evidence="2 3">NEAU-Ht49</strain>
    </source>
</reference>
<dbReference type="Proteomes" id="UP000282674">
    <property type="component" value="Unassembled WGS sequence"/>
</dbReference>
<dbReference type="GO" id="GO:0016747">
    <property type="term" value="F:acyltransferase activity, transferring groups other than amino-acyl groups"/>
    <property type="evidence" value="ECO:0007669"/>
    <property type="project" value="InterPro"/>
</dbReference>
<dbReference type="OrthoDB" id="3533156at2"/>
<keyword evidence="2" id="KW-0808">Transferase</keyword>
<protein>
    <submittedName>
        <fullName evidence="2">N-acetyltransferase</fullName>
    </submittedName>
</protein>
<dbReference type="RefSeq" id="WP_122196288.1">
    <property type="nucleotide sequence ID" value="NZ_JBHSKC010000023.1"/>
</dbReference>
<dbReference type="SUPFAM" id="SSF55729">
    <property type="entry name" value="Acyl-CoA N-acyltransferases (Nat)"/>
    <property type="match status" value="1"/>
</dbReference>
<name>A0A3M2LXC9_9ACTN</name>
<feature type="domain" description="N-acetyltransferase" evidence="1">
    <location>
        <begin position="10"/>
        <end position="158"/>
    </location>
</feature>
<dbReference type="Gene3D" id="3.40.630.30">
    <property type="match status" value="1"/>
</dbReference>
<dbReference type="InterPro" id="IPR016181">
    <property type="entry name" value="Acyl_CoA_acyltransferase"/>
</dbReference>